<organism evidence="9 10">
    <name type="scientific">Gemmobacter megaterium</name>
    <dbReference type="NCBI Taxonomy" id="1086013"/>
    <lineage>
        <taxon>Bacteria</taxon>
        <taxon>Pseudomonadati</taxon>
        <taxon>Pseudomonadota</taxon>
        <taxon>Alphaproteobacteria</taxon>
        <taxon>Rhodobacterales</taxon>
        <taxon>Paracoccaceae</taxon>
        <taxon>Gemmobacter</taxon>
    </lineage>
</organism>
<dbReference type="SUPFAM" id="SSF52540">
    <property type="entry name" value="P-loop containing nucleoside triphosphate hydrolases"/>
    <property type="match status" value="1"/>
</dbReference>
<dbReference type="PANTHER" id="PTHR42788:SF7">
    <property type="entry name" value="NITRATE ABC TRANSPORTER ATP-BINDING PROTEIN"/>
    <property type="match status" value="1"/>
</dbReference>
<dbReference type="STRING" id="1086013.SAMN05421774_11039"/>
<proteinExistence type="inferred from homology"/>
<reference evidence="9 10" key="1">
    <citation type="submission" date="2017-01" db="EMBL/GenBank/DDBJ databases">
        <authorList>
            <person name="Mah S.A."/>
            <person name="Swanson W.J."/>
            <person name="Moy G.W."/>
            <person name="Vacquier V.D."/>
        </authorList>
    </citation>
    <scope>NUCLEOTIDE SEQUENCE [LARGE SCALE GENOMIC DNA]</scope>
    <source>
        <strain evidence="9 10">DSM 26375</strain>
    </source>
</reference>
<evidence type="ECO:0000256" key="6">
    <source>
        <dbReference type="ARBA" id="ARBA00022840"/>
    </source>
</evidence>
<feature type="domain" description="ABC transporter" evidence="8">
    <location>
        <begin position="18"/>
        <end position="265"/>
    </location>
</feature>
<protein>
    <submittedName>
        <fullName evidence="9">Putative ABC transport system ATP-binding protein</fullName>
    </submittedName>
</protein>
<evidence type="ECO:0000256" key="5">
    <source>
        <dbReference type="ARBA" id="ARBA00022741"/>
    </source>
</evidence>
<dbReference type="GO" id="GO:0005886">
    <property type="term" value="C:plasma membrane"/>
    <property type="evidence" value="ECO:0007669"/>
    <property type="project" value="UniProtKB-SubCell"/>
</dbReference>
<dbReference type="InterPro" id="IPR017871">
    <property type="entry name" value="ABC_transporter-like_CS"/>
</dbReference>
<dbReference type="RefSeq" id="WP_200799312.1">
    <property type="nucleotide sequence ID" value="NZ_BMEH01000010.1"/>
</dbReference>
<keyword evidence="4" id="KW-1003">Cell membrane</keyword>
<dbReference type="AlphaFoldDB" id="A0A1N7QFJ2"/>
<dbReference type="EMBL" id="FTOT01000010">
    <property type="protein sequence ID" value="SIT21618.1"/>
    <property type="molecule type" value="Genomic_DNA"/>
</dbReference>
<evidence type="ECO:0000256" key="2">
    <source>
        <dbReference type="ARBA" id="ARBA00005417"/>
    </source>
</evidence>
<dbReference type="InterPro" id="IPR027417">
    <property type="entry name" value="P-loop_NTPase"/>
</dbReference>
<dbReference type="InterPro" id="IPR003439">
    <property type="entry name" value="ABC_transporter-like_ATP-bd"/>
</dbReference>
<dbReference type="Proteomes" id="UP000186141">
    <property type="component" value="Unassembled WGS sequence"/>
</dbReference>
<dbReference type="GO" id="GO:0016887">
    <property type="term" value="F:ATP hydrolysis activity"/>
    <property type="evidence" value="ECO:0007669"/>
    <property type="project" value="InterPro"/>
</dbReference>
<gene>
    <name evidence="9" type="ORF">SAMN05421774_11039</name>
</gene>
<accession>A0A1N7QFJ2</accession>
<dbReference type="Gene3D" id="3.40.50.300">
    <property type="entry name" value="P-loop containing nucleotide triphosphate hydrolases"/>
    <property type="match status" value="1"/>
</dbReference>
<sequence length="275" mass="29435">MAAEVIPERPQGGGPPLLAVQGLRKTFGGGLPGARPALDGVDLALMPGDFAVVIGSNGAGKSTLLNSIAGAFAPDAGTITLAGRNITRVPGHRRAGWITRVFQDPMIGTAAAMTIEENLALAERRGQPRRLRLALDRARRDTYRDRLRPLALGLEDRLTTPVALLSGGQRQALSLIMAVMSRPALLLLDEHTAALDPRTAEIVMQATLRVVQDHGLTALMVTHNMRQAIETGNRLVMMDAGRIRLDIGGSEKSALTAADLVEKFRIDTDRMLLGH</sequence>
<keyword evidence="6 9" id="KW-0067">ATP-binding</keyword>
<dbReference type="SMART" id="SM00382">
    <property type="entry name" value="AAA"/>
    <property type="match status" value="1"/>
</dbReference>
<keyword evidence="3" id="KW-0813">Transport</keyword>
<keyword evidence="5" id="KW-0547">Nucleotide-binding</keyword>
<keyword evidence="7" id="KW-0472">Membrane</keyword>
<comment type="similarity">
    <text evidence="2">Belongs to the ABC transporter superfamily.</text>
</comment>
<dbReference type="Pfam" id="PF00005">
    <property type="entry name" value="ABC_tran"/>
    <property type="match status" value="1"/>
</dbReference>
<dbReference type="InterPro" id="IPR050166">
    <property type="entry name" value="ABC_transporter_ATP-bind"/>
</dbReference>
<evidence type="ECO:0000256" key="4">
    <source>
        <dbReference type="ARBA" id="ARBA00022475"/>
    </source>
</evidence>
<dbReference type="PROSITE" id="PS50893">
    <property type="entry name" value="ABC_TRANSPORTER_2"/>
    <property type="match status" value="1"/>
</dbReference>
<evidence type="ECO:0000313" key="9">
    <source>
        <dbReference type="EMBL" id="SIT21618.1"/>
    </source>
</evidence>
<dbReference type="PROSITE" id="PS00211">
    <property type="entry name" value="ABC_TRANSPORTER_1"/>
    <property type="match status" value="1"/>
</dbReference>
<keyword evidence="10" id="KW-1185">Reference proteome</keyword>
<comment type="subcellular location">
    <subcellularLocation>
        <location evidence="1">Cell membrane</location>
        <topology evidence="1">Peripheral membrane protein</topology>
    </subcellularLocation>
</comment>
<dbReference type="PANTHER" id="PTHR42788">
    <property type="entry name" value="TAURINE IMPORT ATP-BINDING PROTEIN-RELATED"/>
    <property type="match status" value="1"/>
</dbReference>
<evidence type="ECO:0000259" key="8">
    <source>
        <dbReference type="PROSITE" id="PS50893"/>
    </source>
</evidence>
<evidence type="ECO:0000256" key="7">
    <source>
        <dbReference type="ARBA" id="ARBA00023136"/>
    </source>
</evidence>
<evidence type="ECO:0000256" key="1">
    <source>
        <dbReference type="ARBA" id="ARBA00004202"/>
    </source>
</evidence>
<dbReference type="GO" id="GO:0005524">
    <property type="term" value="F:ATP binding"/>
    <property type="evidence" value="ECO:0007669"/>
    <property type="project" value="UniProtKB-KW"/>
</dbReference>
<evidence type="ECO:0000256" key="3">
    <source>
        <dbReference type="ARBA" id="ARBA00022448"/>
    </source>
</evidence>
<evidence type="ECO:0000313" key="10">
    <source>
        <dbReference type="Proteomes" id="UP000186141"/>
    </source>
</evidence>
<name>A0A1N7QFJ2_9RHOB</name>
<dbReference type="InterPro" id="IPR003593">
    <property type="entry name" value="AAA+_ATPase"/>
</dbReference>